<proteinExistence type="inferred from homology"/>
<evidence type="ECO:0000256" key="2">
    <source>
        <dbReference type="ARBA" id="ARBA00005364"/>
    </source>
</evidence>
<keyword evidence="7 9" id="KW-0472">Membrane</keyword>
<evidence type="ECO:0000256" key="3">
    <source>
        <dbReference type="ARBA" id="ARBA00022449"/>
    </source>
</evidence>
<feature type="transmembrane region" description="Helical" evidence="9">
    <location>
        <begin position="27"/>
        <end position="45"/>
    </location>
</feature>
<feature type="transmembrane region" description="Helical" evidence="9">
    <location>
        <begin position="260"/>
        <end position="283"/>
    </location>
</feature>
<evidence type="ECO:0000256" key="9">
    <source>
        <dbReference type="SAM" id="Phobius"/>
    </source>
</evidence>
<dbReference type="InterPro" id="IPR004481">
    <property type="entry name" value="K/Na/Ca-exchanger"/>
</dbReference>
<evidence type="ECO:0000256" key="1">
    <source>
        <dbReference type="ARBA" id="ARBA00004141"/>
    </source>
</evidence>
<dbReference type="Proteomes" id="UP000037510">
    <property type="component" value="Unassembled WGS sequence"/>
</dbReference>
<feature type="region of interest" description="Disordered" evidence="8">
    <location>
        <begin position="136"/>
        <end position="202"/>
    </location>
</feature>
<keyword evidence="3" id="KW-0050">Antiport</keyword>
<name>A0A0L7K2M0_OPEBR</name>
<evidence type="ECO:0000256" key="4">
    <source>
        <dbReference type="ARBA" id="ARBA00022568"/>
    </source>
</evidence>
<dbReference type="PANTHER" id="PTHR10846">
    <property type="entry name" value="SODIUM/POTASSIUM/CALCIUM EXCHANGER"/>
    <property type="match status" value="1"/>
</dbReference>
<keyword evidence="4" id="KW-0406">Ion transport</keyword>
<accession>A0A0L7K2M0</accession>
<keyword evidence="6 9" id="KW-1133">Transmembrane helix</keyword>
<dbReference type="Gene3D" id="1.20.1420.30">
    <property type="entry name" value="NCX, central ion-binding region"/>
    <property type="match status" value="1"/>
</dbReference>
<feature type="non-terminal residue" evidence="11">
    <location>
        <position position="1"/>
    </location>
</feature>
<comment type="similarity">
    <text evidence="2">Belongs to the Ca(2+):cation antiporter (CaCA) (TC 2.A.19) family. SLC24A subfamily.</text>
</comment>
<comment type="caution">
    <text evidence="11">The sequence shown here is derived from an EMBL/GenBank/DDBJ whole genome shotgun (WGS) entry which is preliminary data.</text>
</comment>
<evidence type="ECO:0000259" key="10">
    <source>
        <dbReference type="Pfam" id="PF01699"/>
    </source>
</evidence>
<keyword evidence="4" id="KW-0106">Calcium</keyword>
<dbReference type="GO" id="GO:0005886">
    <property type="term" value="C:plasma membrane"/>
    <property type="evidence" value="ECO:0007669"/>
    <property type="project" value="TreeGrafter"/>
</dbReference>
<evidence type="ECO:0000256" key="7">
    <source>
        <dbReference type="ARBA" id="ARBA00023136"/>
    </source>
</evidence>
<dbReference type="GO" id="GO:0008273">
    <property type="term" value="F:calcium, potassium:sodium antiporter activity"/>
    <property type="evidence" value="ECO:0007669"/>
    <property type="project" value="TreeGrafter"/>
</dbReference>
<feature type="transmembrane region" description="Helical" evidence="9">
    <location>
        <begin position="96"/>
        <end position="122"/>
    </location>
</feature>
<evidence type="ECO:0000256" key="8">
    <source>
        <dbReference type="SAM" id="MobiDB-lite"/>
    </source>
</evidence>
<keyword evidence="4" id="KW-0813">Transport</keyword>
<reference evidence="11 12" key="1">
    <citation type="journal article" date="2015" name="Genome Biol. Evol.">
        <title>The genome of winter moth (Operophtera brumata) provides a genomic perspective on sexual dimorphism and phenology.</title>
        <authorList>
            <person name="Derks M.F."/>
            <person name="Smit S."/>
            <person name="Salis L."/>
            <person name="Schijlen E."/>
            <person name="Bossers A."/>
            <person name="Mateman C."/>
            <person name="Pijl A.S."/>
            <person name="de Ridder D."/>
            <person name="Groenen M.A."/>
            <person name="Visser M.E."/>
            <person name="Megens H.J."/>
        </authorList>
    </citation>
    <scope>NUCLEOTIDE SEQUENCE [LARGE SCALE GENOMIC DNA]</scope>
    <source>
        <strain evidence="11">WM2013NL</strain>
        <tissue evidence="11">Head and thorax</tissue>
    </source>
</reference>
<dbReference type="InterPro" id="IPR044880">
    <property type="entry name" value="NCX_ion-bd_dom_sf"/>
</dbReference>
<gene>
    <name evidence="11" type="ORF">OBRU01_26545</name>
</gene>
<dbReference type="GO" id="GO:0006874">
    <property type="term" value="P:intracellular calcium ion homeostasis"/>
    <property type="evidence" value="ECO:0007669"/>
    <property type="project" value="TreeGrafter"/>
</dbReference>
<feature type="compositionally biased region" description="Polar residues" evidence="8">
    <location>
        <begin position="163"/>
        <end position="174"/>
    </location>
</feature>
<dbReference type="PANTHER" id="PTHR10846:SF70">
    <property type="entry name" value="ZYDECO, ISOFORM F"/>
    <property type="match status" value="1"/>
</dbReference>
<organism evidence="11 12">
    <name type="scientific">Operophtera brumata</name>
    <name type="common">Winter moth</name>
    <name type="synonym">Phalaena brumata</name>
    <dbReference type="NCBI Taxonomy" id="104452"/>
    <lineage>
        <taxon>Eukaryota</taxon>
        <taxon>Metazoa</taxon>
        <taxon>Ecdysozoa</taxon>
        <taxon>Arthropoda</taxon>
        <taxon>Hexapoda</taxon>
        <taxon>Insecta</taxon>
        <taxon>Pterygota</taxon>
        <taxon>Neoptera</taxon>
        <taxon>Endopterygota</taxon>
        <taxon>Lepidoptera</taxon>
        <taxon>Glossata</taxon>
        <taxon>Ditrysia</taxon>
        <taxon>Geometroidea</taxon>
        <taxon>Geometridae</taxon>
        <taxon>Larentiinae</taxon>
        <taxon>Operophtera</taxon>
    </lineage>
</organism>
<keyword evidence="12" id="KW-1185">Reference proteome</keyword>
<sequence length="286" mass="31163">MRNCTPPAIDDFPAGFFTELQRQHGAIVIHASISLYLFIALAVVCDKFFVPAVDRICHALNMTNDVAGATFMAAATSAPELFVNVIGTFITEGDIGVGTIVGSAVFNILAVAACCGIGAGMVRSWQCVSDKLKKDGKEAKEMKSPVSPTRTNELPTTLDVPQLNGSIKSTSALPNHSDATEKNAPSNASPLDQSPQGDRSKNTNVEMEAKGKDLEITANVENQADANEPEPYTTWIVTWPIHLVFLFTIPDCQQPRFRKWFFVTFMMCIVWIGSLSYVVAWMITII</sequence>
<dbReference type="AlphaFoldDB" id="A0A0L7K2M0"/>
<evidence type="ECO:0000256" key="6">
    <source>
        <dbReference type="ARBA" id="ARBA00022989"/>
    </source>
</evidence>
<keyword evidence="4" id="KW-0109">Calcium transport</keyword>
<dbReference type="Pfam" id="PF01699">
    <property type="entry name" value="Na_Ca_ex"/>
    <property type="match status" value="1"/>
</dbReference>
<feature type="compositionally biased region" description="Polar residues" evidence="8">
    <location>
        <begin position="146"/>
        <end position="155"/>
    </location>
</feature>
<dbReference type="STRING" id="104452.A0A0L7K2M0"/>
<evidence type="ECO:0000256" key="5">
    <source>
        <dbReference type="ARBA" id="ARBA00022692"/>
    </source>
</evidence>
<evidence type="ECO:0000313" key="11">
    <source>
        <dbReference type="EMBL" id="KOB52090.1"/>
    </source>
</evidence>
<feature type="domain" description="Sodium/calcium exchanger membrane region" evidence="10">
    <location>
        <begin position="33"/>
        <end position="120"/>
    </location>
</feature>
<evidence type="ECO:0000313" key="12">
    <source>
        <dbReference type="Proteomes" id="UP000037510"/>
    </source>
</evidence>
<dbReference type="EMBL" id="JTDY01013825">
    <property type="protein sequence ID" value="KOB52090.1"/>
    <property type="molecule type" value="Genomic_DNA"/>
</dbReference>
<feature type="compositionally biased region" description="Polar residues" evidence="8">
    <location>
        <begin position="183"/>
        <end position="202"/>
    </location>
</feature>
<feature type="non-terminal residue" evidence="11">
    <location>
        <position position="286"/>
    </location>
</feature>
<dbReference type="InterPro" id="IPR004837">
    <property type="entry name" value="NaCa_Exmemb"/>
</dbReference>
<keyword evidence="5 9" id="KW-0812">Transmembrane</keyword>
<comment type="subcellular location">
    <subcellularLocation>
        <location evidence="1">Membrane</location>
        <topology evidence="1">Multi-pass membrane protein</topology>
    </subcellularLocation>
</comment>
<protein>
    <submittedName>
        <fullName evidence="11">Sodium/potassium/calcium exchanger 5</fullName>
    </submittedName>
</protein>
<dbReference type="GO" id="GO:0005262">
    <property type="term" value="F:calcium channel activity"/>
    <property type="evidence" value="ECO:0007669"/>
    <property type="project" value="TreeGrafter"/>
</dbReference>
<feature type="transmembrane region" description="Helical" evidence="9">
    <location>
        <begin position="66"/>
        <end position="90"/>
    </location>
</feature>